<keyword evidence="1" id="KW-0408">Iron</keyword>
<dbReference type="InterPro" id="IPR029063">
    <property type="entry name" value="SAM-dependent_MTases_sf"/>
</dbReference>
<evidence type="ECO:0000256" key="1">
    <source>
        <dbReference type="ARBA" id="ARBA00022485"/>
    </source>
</evidence>
<keyword evidence="2 6" id="KW-0489">Methyltransferase</keyword>
<evidence type="ECO:0000256" key="6">
    <source>
        <dbReference type="PROSITE-ProRule" id="PRU01024"/>
    </source>
</evidence>
<dbReference type="PANTHER" id="PTHR11061:SF49">
    <property type="entry name" value="23S RRNA (URACIL(1939)-C(5))-METHYLTRANSFERASE RLMD"/>
    <property type="match status" value="1"/>
</dbReference>
<dbReference type="PROSITE" id="PS51687">
    <property type="entry name" value="SAM_MT_RNA_M5U"/>
    <property type="match status" value="1"/>
</dbReference>
<keyword evidence="1" id="KW-0004">4Fe-4S</keyword>
<dbReference type="RefSeq" id="WP_090751651.1">
    <property type="nucleotide sequence ID" value="NZ_FNGE01000001.1"/>
</dbReference>
<sequence length="405" mass="42699">MTWTVERLGRRGDGVAVRGEERALAPLTLPGEQIEGEAEDGRIARPRIVTPSADRVRAPCPHYKQCGGCSLMHASDGFVAGWKAQVVRTALAAQGIEVEVGEVHISPSRSRRRAVLSGRRTKAGALVGFHQRASDVIVDVAECLVVRPAILAALPDLRQLVSLGGSRAAELSLVVTETPAGLDLAVRGGKPMTPALLGELAVLAGTAGWARLDWDGEPLVIRPPAVPFGRARVVPPPGGFLQATVEGEAALLDFVRRTVGGAGRIADLFAGAGTFTLPLAETAEVHAVEGLATPLAALQAGWRAAPGLRKVTTEVRDLARRPLLPDELARFDAVVIDPPRTGAPAQAAALAQSSVPVVAWVSCDPVTFARDARVMLEGGYALGRIEVVDQFRWSPHVELTAAFTH</sequence>
<dbReference type="CDD" id="cd02440">
    <property type="entry name" value="AdoMet_MTases"/>
    <property type="match status" value="1"/>
</dbReference>
<dbReference type="InterPro" id="IPR010280">
    <property type="entry name" value="U5_MeTrfase_fam"/>
</dbReference>
<proteinExistence type="inferred from homology"/>
<dbReference type="GO" id="GO:0051539">
    <property type="term" value="F:4 iron, 4 sulfur cluster binding"/>
    <property type="evidence" value="ECO:0007669"/>
    <property type="project" value="UniProtKB-KW"/>
</dbReference>
<dbReference type="Proteomes" id="UP000199555">
    <property type="component" value="Unassembled WGS sequence"/>
</dbReference>
<keyword evidence="3 6" id="KW-0808">Transferase</keyword>
<feature type="binding site" evidence="6">
    <location>
        <position position="242"/>
    </location>
    <ligand>
        <name>S-adenosyl-L-methionine</name>
        <dbReference type="ChEBI" id="CHEBI:59789"/>
    </ligand>
</feature>
<feature type="binding site" evidence="6">
    <location>
        <position position="337"/>
    </location>
    <ligand>
        <name>S-adenosyl-L-methionine</name>
        <dbReference type="ChEBI" id="CHEBI:59789"/>
    </ligand>
</feature>
<keyword evidence="5" id="KW-0411">Iron-sulfur</keyword>
<evidence type="ECO:0000313" key="7">
    <source>
        <dbReference type="EMBL" id="SDK48878.1"/>
    </source>
</evidence>
<dbReference type="STRING" id="525640.SAMN04487971_101161"/>
<dbReference type="Pfam" id="PF05958">
    <property type="entry name" value="tRNA_U5-meth_tr"/>
    <property type="match status" value="1"/>
</dbReference>
<feature type="binding site" evidence="6">
    <location>
        <position position="269"/>
    </location>
    <ligand>
        <name>S-adenosyl-L-methionine</name>
        <dbReference type="ChEBI" id="CHEBI:59789"/>
    </ligand>
</feature>
<dbReference type="AlphaFoldDB" id="A0A1G9CB10"/>
<evidence type="ECO:0000313" key="8">
    <source>
        <dbReference type="Proteomes" id="UP000199555"/>
    </source>
</evidence>
<dbReference type="GO" id="GO:0070041">
    <property type="term" value="F:rRNA (uridine-C5-)-methyltransferase activity"/>
    <property type="evidence" value="ECO:0007669"/>
    <property type="project" value="TreeGrafter"/>
</dbReference>
<dbReference type="PANTHER" id="PTHR11061">
    <property type="entry name" value="RNA M5U METHYLTRANSFERASE"/>
    <property type="match status" value="1"/>
</dbReference>
<evidence type="ECO:0000256" key="2">
    <source>
        <dbReference type="ARBA" id="ARBA00022603"/>
    </source>
</evidence>
<name>A0A1G9CB10_9RHOB</name>
<comment type="similarity">
    <text evidence="6">Belongs to the class I-like SAM-binding methyltransferase superfamily. RNA M5U methyltransferase family.</text>
</comment>
<evidence type="ECO:0000256" key="3">
    <source>
        <dbReference type="ARBA" id="ARBA00022679"/>
    </source>
</evidence>
<dbReference type="InterPro" id="IPR012340">
    <property type="entry name" value="NA-bd_OB-fold"/>
</dbReference>
<keyword evidence="8" id="KW-1185">Reference proteome</keyword>
<keyword evidence="4 6" id="KW-0949">S-adenosyl-L-methionine</keyword>
<accession>A0A1G9CB10</accession>
<reference evidence="8" key="1">
    <citation type="submission" date="2016-10" db="EMBL/GenBank/DDBJ databases">
        <authorList>
            <person name="Varghese N."/>
            <person name="Submissions S."/>
        </authorList>
    </citation>
    <scope>NUCLEOTIDE SEQUENCE [LARGE SCALE GENOMIC DNA]</scope>
    <source>
        <strain evidence="8">CGMCC 1.7655</strain>
    </source>
</reference>
<gene>
    <name evidence="7" type="ORF">SAMN04487971_101161</name>
</gene>
<keyword evidence="1" id="KW-0479">Metal-binding</keyword>
<dbReference type="Gene3D" id="3.40.50.150">
    <property type="entry name" value="Vaccinia Virus protein VP39"/>
    <property type="match status" value="1"/>
</dbReference>
<dbReference type="OrthoDB" id="9804590at2"/>
<protein>
    <submittedName>
        <fullName evidence="7">23S rRNA m(5)U-1939 methyltransferase</fullName>
    </submittedName>
</protein>
<dbReference type="Gene3D" id="2.40.50.140">
    <property type="entry name" value="Nucleic acid-binding proteins"/>
    <property type="match status" value="1"/>
</dbReference>
<organism evidence="7 8">
    <name type="scientific">Paracoccus chinensis</name>
    <dbReference type="NCBI Taxonomy" id="525640"/>
    <lineage>
        <taxon>Bacteria</taxon>
        <taxon>Pseudomonadati</taxon>
        <taxon>Pseudomonadota</taxon>
        <taxon>Alphaproteobacteria</taxon>
        <taxon>Rhodobacterales</taxon>
        <taxon>Paracoccaceae</taxon>
        <taxon>Paracoccus</taxon>
    </lineage>
</organism>
<evidence type="ECO:0000256" key="5">
    <source>
        <dbReference type="ARBA" id="ARBA00023014"/>
    </source>
</evidence>
<dbReference type="SUPFAM" id="SSF53335">
    <property type="entry name" value="S-adenosyl-L-methionine-dependent methyltransferases"/>
    <property type="match status" value="1"/>
</dbReference>
<feature type="binding site" evidence="6">
    <location>
        <position position="289"/>
    </location>
    <ligand>
        <name>S-adenosyl-L-methionine</name>
        <dbReference type="ChEBI" id="CHEBI:59789"/>
    </ligand>
</feature>
<evidence type="ECO:0000256" key="4">
    <source>
        <dbReference type="ARBA" id="ARBA00022691"/>
    </source>
</evidence>
<dbReference type="EMBL" id="FNGE01000001">
    <property type="protein sequence ID" value="SDK48878.1"/>
    <property type="molecule type" value="Genomic_DNA"/>
</dbReference>
<feature type="active site" description="Nucleophile" evidence="6">
    <location>
        <position position="363"/>
    </location>
</feature>
<dbReference type="Gene3D" id="2.40.50.1070">
    <property type="match status" value="1"/>
</dbReference>
<dbReference type="GO" id="GO:0070475">
    <property type="term" value="P:rRNA base methylation"/>
    <property type="evidence" value="ECO:0007669"/>
    <property type="project" value="TreeGrafter"/>
</dbReference>